<accession>A0A4C1XGI3</accession>
<evidence type="ECO:0000313" key="1">
    <source>
        <dbReference type="EMBL" id="GBP62528.1"/>
    </source>
</evidence>
<proteinExistence type="predicted"/>
<reference evidence="1 2" key="1">
    <citation type="journal article" date="2019" name="Commun. Biol.">
        <title>The bagworm genome reveals a unique fibroin gene that provides high tensile strength.</title>
        <authorList>
            <person name="Kono N."/>
            <person name="Nakamura H."/>
            <person name="Ohtoshi R."/>
            <person name="Tomita M."/>
            <person name="Numata K."/>
            <person name="Arakawa K."/>
        </authorList>
    </citation>
    <scope>NUCLEOTIDE SEQUENCE [LARGE SCALE GENOMIC DNA]</scope>
</reference>
<sequence length="102" mass="12219">MKDKTLYINVKTKLFNTCVLSVLMYGSQTWALAQNMTRKLETCHGKEYAERKKVGPNKKPYHQEKDKRYRYNIQNQKTQMAVGRAYDKRRREMEQNCHTMVP</sequence>
<gene>
    <name evidence="1" type="ORF">EVAR_21900_1</name>
</gene>
<dbReference type="Proteomes" id="UP000299102">
    <property type="component" value="Unassembled WGS sequence"/>
</dbReference>
<protein>
    <submittedName>
        <fullName evidence="1">Uncharacterized protein</fullName>
    </submittedName>
</protein>
<evidence type="ECO:0000313" key="2">
    <source>
        <dbReference type="Proteomes" id="UP000299102"/>
    </source>
</evidence>
<name>A0A4C1XGI3_EUMVA</name>
<organism evidence="1 2">
    <name type="scientific">Eumeta variegata</name>
    <name type="common">Bagworm moth</name>
    <name type="synonym">Eumeta japonica</name>
    <dbReference type="NCBI Taxonomy" id="151549"/>
    <lineage>
        <taxon>Eukaryota</taxon>
        <taxon>Metazoa</taxon>
        <taxon>Ecdysozoa</taxon>
        <taxon>Arthropoda</taxon>
        <taxon>Hexapoda</taxon>
        <taxon>Insecta</taxon>
        <taxon>Pterygota</taxon>
        <taxon>Neoptera</taxon>
        <taxon>Endopterygota</taxon>
        <taxon>Lepidoptera</taxon>
        <taxon>Glossata</taxon>
        <taxon>Ditrysia</taxon>
        <taxon>Tineoidea</taxon>
        <taxon>Psychidae</taxon>
        <taxon>Oiketicinae</taxon>
        <taxon>Eumeta</taxon>
    </lineage>
</organism>
<keyword evidence="2" id="KW-1185">Reference proteome</keyword>
<dbReference type="EMBL" id="BGZK01000843">
    <property type="protein sequence ID" value="GBP62528.1"/>
    <property type="molecule type" value="Genomic_DNA"/>
</dbReference>
<dbReference type="AlphaFoldDB" id="A0A4C1XGI3"/>
<dbReference type="OrthoDB" id="410104at2759"/>
<comment type="caution">
    <text evidence="1">The sequence shown here is derived from an EMBL/GenBank/DDBJ whole genome shotgun (WGS) entry which is preliminary data.</text>
</comment>